<dbReference type="GO" id="GO:0005524">
    <property type="term" value="F:ATP binding"/>
    <property type="evidence" value="ECO:0007669"/>
    <property type="project" value="UniProtKB-KW"/>
</dbReference>
<dbReference type="GO" id="GO:0016887">
    <property type="term" value="F:ATP hydrolysis activity"/>
    <property type="evidence" value="ECO:0007669"/>
    <property type="project" value="InterPro"/>
</dbReference>
<organism evidence="8 9">
    <name type="scientific">Kribbella albertanoniae</name>
    <dbReference type="NCBI Taxonomy" id="1266829"/>
    <lineage>
        <taxon>Bacteria</taxon>
        <taxon>Bacillati</taxon>
        <taxon>Actinomycetota</taxon>
        <taxon>Actinomycetes</taxon>
        <taxon>Propionibacteriales</taxon>
        <taxon>Kribbellaceae</taxon>
        <taxon>Kribbella</taxon>
    </lineage>
</organism>
<dbReference type="PROSITE" id="PS50893">
    <property type="entry name" value="ABC_TRANSPORTER_2"/>
    <property type="match status" value="1"/>
</dbReference>
<dbReference type="InterPro" id="IPR017871">
    <property type="entry name" value="ABC_transporter-like_CS"/>
</dbReference>
<gene>
    <name evidence="8" type="ORF">E1261_18235</name>
</gene>
<comment type="caution">
    <text evidence="8">The sequence shown here is derived from an EMBL/GenBank/DDBJ whole genome shotgun (WGS) entry which is preliminary data.</text>
</comment>
<dbReference type="SUPFAM" id="SSF52540">
    <property type="entry name" value="P-loop containing nucleoside triphosphate hydrolases"/>
    <property type="match status" value="1"/>
</dbReference>
<dbReference type="AlphaFoldDB" id="A0A4R4Q0U1"/>
<evidence type="ECO:0000259" key="6">
    <source>
        <dbReference type="PROSITE" id="PS50893"/>
    </source>
</evidence>
<dbReference type="InterPro" id="IPR027417">
    <property type="entry name" value="P-loop_NTPase"/>
</dbReference>
<comment type="subcellular location">
    <subcellularLocation>
        <location evidence="1">Cell membrane</location>
        <topology evidence="1">Multi-pass membrane protein</topology>
    </subcellularLocation>
</comment>
<dbReference type="PANTHER" id="PTHR43394:SF1">
    <property type="entry name" value="ATP-BINDING CASSETTE SUB-FAMILY B MEMBER 10, MITOCHONDRIAL"/>
    <property type="match status" value="1"/>
</dbReference>
<dbReference type="Gene3D" id="1.20.1560.10">
    <property type="entry name" value="ABC transporter type 1, transmembrane domain"/>
    <property type="match status" value="1"/>
</dbReference>
<dbReference type="InterPro" id="IPR011527">
    <property type="entry name" value="ABC1_TM_dom"/>
</dbReference>
<protein>
    <submittedName>
        <fullName evidence="8">ABC transporter ATP-binding protein</fullName>
    </submittedName>
</protein>
<feature type="domain" description="ABC transmembrane type-1" evidence="7">
    <location>
        <begin position="20"/>
        <end position="299"/>
    </location>
</feature>
<keyword evidence="8" id="KW-0067">ATP-binding</keyword>
<evidence type="ECO:0000256" key="1">
    <source>
        <dbReference type="ARBA" id="ARBA00004651"/>
    </source>
</evidence>
<feature type="domain" description="ABC transporter" evidence="6">
    <location>
        <begin position="322"/>
        <end position="551"/>
    </location>
</feature>
<dbReference type="CDD" id="cd07346">
    <property type="entry name" value="ABC_6TM_exporters"/>
    <property type="match status" value="1"/>
</dbReference>
<dbReference type="GO" id="GO:0005886">
    <property type="term" value="C:plasma membrane"/>
    <property type="evidence" value="ECO:0007669"/>
    <property type="project" value="UniProtKB-SubCell"/>
</dbReference>
<feature type="transmembrane region" description="Helical" evidence="5">
    <location>
        <begin position="158"/>
        <end position="178"/>
    </location>
</feature>
<keyword evidence="3 5" id="KW-1133">Transmembrane helix</keyword>
<dbReference type="Pfam" id="PF00664">
    <property type="entry name" value="ABC_membrane"/>
    <property type="match status" value="1"/>
</dbReference>
<proteinExistence type="predicted"/>
<name>A0A4R4Q0U1_9ACTN</name>
<feature type="transmembrane region" description="Helical" evidence="5">
    <location>
        <begin position="54"/>
        <end position="73"/>
    </location>
</feature>
<keyword evidence="8" id="KW-0547">Nucleotide-binding</keyword>
<evidence type="ECO:0000256" key="5">
    <source>
        <dbReference type="SAM" id="Phobius"/>
    </source>
</evidence>
<evidence type="ECO:0000256" key="3">
    <source>
        <dbReference type="ARBA" id="ARBA00022989"/>
    </source>
</evidence>
<feature type="transmembrane region" description="Helical" evidence="5">
    <location>
        <begin position="131"/>
        <end position="152"/>
    </location>
</feature>
<dbReference type="OrthoDB" id="4966664at2"/>
<dbReference type="Pfam" id="PF00005">
    <property type="entry name" value="ABC_tran"/>
    <property type="match status" value="1"/>
</dbReference>
<evidence type="ECO:0000256" key="2">
    <source>
        <dbReference type="ARBA" id="ARBA00022692"/>
    </source>
</evidence>
<dbReference type="PROSITE" id="PS50929">
    <property type="entry name" value="ABC_TM1F"/>
    <property type="match status" value="1"/>
</dbReference>
<dbReference type="InterPro" id="IPR039421">
    <property type="entry name" value="Type_1_exporter"/>
</dbReference>
<dbReference type="PANTHER" id="PTHR43394">
    <property type="entry name" value="ATP-DEPENDENT PERMEASE MDL1, MITOCHONDRIAL"/>
    <property type="match status" value="1"/>
</dbReference>
<sequence length="551" mass="57440">MSTGQLLRRAVRRHRGRMSLGVLLMSLHQATEAAVPVTIGVFVDKAVATGDVEPLIWCVLMLAALFAVLSNAWKLGARLIVRAIEYETHQLRLEIARRVLDPRGQRTGLRSGELLSIATSDAEKTALVMRAVSIGCAASTALIVASVSLLLVDVPLGIGVLIGVPLLVLGIQALSPLLTRHTSTQQEAVAQTTALATDLVGGLRTLRGIGAQHNAAARYRQSSQTTLRATLRAVSTAGLQDGVSTALSGLLLAAVAGVSGWFALNGRISIGELIAVVGLAQFIAEPVGTLGYASQVLATARASAGRLASVLSSPPLVATGTATAVDPAKPLLQLERVSYKTLVDVDLTLLAGETVGVLCYDPRDADALLAVVGGRASEYTGAVRVGGVPIDELDIDALRDTVLLEQHDTDLFEGTLRSNLLVESPSLERVMTAAGAADLIDELDRPLADRGQALSGGQRQRLGLARALLASPPLLVLHDPSTAVDAVTEELLAEGLAEVRSGLTTLVLTSSPALLGKMDRVVVLADGVVVTEGLHAELAESDAAYQEAVLR</sequence>
<dbReference type="InterPro" id="IPR036640">
    <property type="entry name" value="ABC1_TM_sf"/>
</dbReference>
<dbReference type="EMBL" id="SMKA01000075">
    <property type="protein sequence ID" value="TDC28527.1"/>
    <property type="molecule type" value="Genomic_DNA"/>
</dbReference>
<keyword evidence="2 5" id="KW-0812">Transmembrane</keyword>
<feature type="transmembrane region" description="Helical" evidence="5">
    <location>
        <begin position="242"/>
        <end position="264"/>
    </location>
</feature>
<keyword evidence="9" id="KW-1185">Reference proteome</keyword>
<reference evidence="8 9" key="1">
    <citation type="submission" date="2019-03" db="EMBL/GenBank/DDBJ databases">
        <title>Draft genome sequences of novel Actinobacteria.</title>
        <authorList>
            <person name="Sahin N."/>
            <person name="Ay H."/>
            <person name="Saygin H."/>
        </authorList>
    </citation>
    <scope>NUCLEOTIDE SEQUENCE [LARGE SCALE GENOMIC DNA]</scope>
    <source>
        <strain evidence="8 9">JCM 30547</strain>
    </source>
</reference>
<evidence type="ECO:0000256" key="4">
    <source>
        <dbReference type="ARBA" id="ARBA00023136"/>
    </source>
</evidence>
<dbReference type="InterPro" id="IPR003439">
    <property type="entry name" value="ABC_transporter-like_ATP-bd"/>
</dbReference>
<evidence type="ECO:0000259" key="7">
    <source>
        <dbReference type="PROSITE" id="PS50929"/>
    </source>
</evidence>
<dbReference type="SUPFAM" id="SSF90123">
    <property type="entry name" value="ABC transporter transmembrane region"/>
    <property type="match status" value="1"/>
</dbReference>
<feature type="transmembrane region" description="Helical" evidence="5">
    <location>
        <begin position="20"/>
        <end position="42"/>
    </location>
</feature>
<accession>A0A4R4Q0U1</accession>
<dbReference type="Gene3D" id="3.40.50.300">
    <property type="entry name" value="P-loop containing nucleotide triphosphate hydrolases"/>
    <property type="match status" value="1"/>
</dbReference>
<evidence type="ECO:0000313" key="8">
    <source>
        <dbReference type="EMBL" id="TDC28527.1"/>
    </source>
</evidence>
<evidence type="ECO:0000313" key="9">
    <source>
        <dbReference type="Proteomes" id="UP000295075"/>
    </source>
</evidence>
<dbReference type="RefSeq" id="WP_132408077.1">
    <property type="nucleotide sequence ID" value="NZ_SMKA01000075.1"/>
</dbReference>
<dbReference type="GO" id="GO:0015421">
    <property type="term" value="F:ABC-type oligopeptide transporter activity"/>
    <property type="evidence" value="ECO:0007669"/>
    <property type="project" value="TreeGrafter"/>
</dbReference>
<dbReference type="PROSITE" id="PS00211">
    <property type="entry name" value="ABC_TRANSPORTER_1"/>
    <property type="match status" value="1"/>
</dbReference>
<keyword evidence="4 5" id="KW-0472">Membrane</keyword>
<dbReference type="Proteomes" id="UP000295075">
    <property type="component" value="Unassembled WGS sequence"/>
</dbReference>